<dbReference type="InterPro" id="IPR025736">
    <property type="entry name" value="PucR_C-HTH_dom"/>
</dbReference>
<dbReference type="RefSeq" id="WP_097182758.1">
    <property type="nucleotide sequence ID" value="NZ_OCNK01000001.1"/>
</dbReference>
<sequence>MPVTVAGLLGTPSLELRLHTRTAPADRPVSWVHVSELADPTPFLEGGELLLTTGLALAPGAAVGDYVRRLADTGVVALGLGTGLSLADVPEELVTAADACGLAVLEVPRQTPFIALSRAVSAALAADQYAAVSRSSAAQRELTRAALADGGPGALVDRLAALIGGWALLFDAGGGLLAAAPAGASSRAAGLAEEIDRLRGLRAPAGGAVSLPEETVLVQSFGARTRGFLAVGRGGPFPPADRHVVNAAVALLTLRMEQSRSLDTATATLHSALLRLLLAGEVSTVRPVAEALGHQLPAEPLRVLTVLGTDEQRSAAGHVAADAATLTRGHVFSATQDDALVLVVSDDGALADRLGGLPGRVAGAAVGISAPVPWARLTEGARQARQAAEQSRTTAGRVTAFPDLVGRGLASVLDPEQVATFAEALLAPLAAADRAGQGDLVESLRVWLAHHGQWEPAAARLGVHRHTLRKRIRRAGELLGRDLDSPGARAELWLALHPPVR</sequence>
<dbReference type="EMBL" id="OCNK01000001">
    <property type="protein sequence ID" value="SOD94895.1"/>
    <property type="molecule type" value="Genomic_DNA"/>
</dbReference>
<dbReference type="InterPro" id="IPR042070">
    <property type="entry name" value="PucR_C-HTH_sf"/>
</dbReference>
<dbReference type="PANTHER" id="PTHR33744:SF1">
    <property type="entry name" value="DNA-BINDING TRANSCRIPTIONAL ACTIVATOR ADER"/>
    <property type="match status" value="1"/>
</dbReference>
<dbReference type="Proteomes" id="UP000219482">
    <property type="component" value="Unassembled WGS sequence"/>
</dbReference>
<protein>
    <submittedName>
        <fullName evidence="3">Purine catabolism regulatory protein</fullName>
    </submittedName>
</protein>
<dbReference type="InterPro" id="IPR012914">
    <property type="entry name" value="PucR_dom"/>
</dbReference>
<reference evidence="4" key="1">
    <citation type="submission" date="2017-09" db="EMBL/GenBank/DDBJ databases">
        <authorList>
            <person name="Varghese N."/>
            <person name="Submissions S."/>
        </authorList>
    </citation>
    <scope>NUCLEOTIDE SEQUENCE [LARGE SCALE GENOMIC DNA]</scope>
    <source>
        <strain evidence="4">DSM 44270</strain>
    </source>
</reference>
<dbReference type="Pfam" id="PF07905">
    <property type="entry name" value="PucR"/>
    <property type="match status" value="1"/>
</dbReference>
<dbReference type="OrthoDB" id="8450798at2"/>
<feature type="domain" description="Purine catabolism PurC-like" evidence="1">
    <location>
        <begin position="8"/>
        <end position="124"/>
    </location>
</feature>
<evidence type="ECO:0000259" key="1">
    <source>
        <dbReference type="Pfam" id="PF07905"/>
    </source>
</evidence>
<evidence type="ECO:0000313" key="3">
    <source>
        <dbReference type="EMBL" id="SOD94895.1"/>
    </source>
</evidence>
<gene>
    <name evidence="3" type="ORF">SAMN06272739_1029</name>
</gene>
<accession>A0A286GH85</accession>
<dbReference type="Gene3D" id="1.10.10.2840">
    <property type="entry name" value="PucR C-terminal helix-turn-helix domain"/>
    <property type="match status" value="1"/>
</dbReference>
<name>A0A286GH85_9ACTN</name>
<dbReference type="InterPro" id="IPR051448">
    <property type="entry name" value="CdaR-like_regulators"/>
</dbReference>
<feature type="domain" description="PucR C-terminal helix-turn-helix" evidence="2">
    <location>
        <begin position="440"/>
        <end position="497"/>
    </location>
</feature>
<evidence type="ECO:0000259" key="2">
    <source>
        <dbReference type="Pfam" id="PF13556"/>
    </source>
</evidence>
<dbReference type="AlphaFoldDB" id="A0A286GH85"/>
<proteinExistence type="predicted"/>
<dbReference type="Pfam" id="PF13556">
    <property type="entry name" value="HTH_30"/>
    <property type="match status" value="1"/>
</dbReference>
<evidence type="ECO:0000313" key="4">
    <source>
        <dbReference type="Proteomes" id="UP000219482"/>
    </source>
</evidence>
<dbReference type="PANTHER" id="PTHR33744">
    <property type="entry name" value="CARBOHYDRATE DIACID REGULATOR"/>
    <property type="match status" value="1"/>
</dbReference>
<organism evidence="3 4">
    <name type="scientific">Blastococcus haudaquaticus</name>
    <dbReference type="NCBI Taxonomy" id="1938745"/>
    <lineage>
        <taxon>Bacteria</taxon>
        <taxon>Bacillati</taxon>
        <taxon>Actinomycetota</taxon>
        <taxon>Actinomycetes</taxon>
        <taxon>Geodermatophilales</taxon>
        <taxon>Geodermatophilaceae</taxon>
        <taxon>Blastococcus</taxon>
    </lineage>
</organism>
<keyword evidence="4" id="KW-1185">Reference proteome</keyword>